<sequence>MSRLCMVMFKVDYFKSIGLLCSWLFSLDSFCSVLS</sequence>
<reference evidence="1" key="1">
    <citation type="journal article" date="2021" name="Proc. Natl. Acad. Sci. U.S.A.">
        <title>A Catalog of Tens of Thousands of Viruses from Human Metagenomes Reveals Hidden Associations with Chronic Diseases.</title>
        <authorList>
            <person name="Tisza M.J."/>
            <person name="Buck C.B."/>
        </authorList>
    </citation>
    <scope>NUCLEOTIDE SEQUENCE</scope>
    <source>
        <strain evidence="1">CtGMq5</strain>
    </source>
</reference>
<name>A0A8S5NM85_9CAUD</name>
<organism evidence="1">
    <name type="scientific">Siphoviridae sp. ctGMq5</name>
    <dbReference type="NCBI Taxonomy" id="2826220"/>
    <lineage>
        <taxon>Viruses</taxon>
        <taxon>Duplodnaviria</taxon>
        <taxon>Heunggongvirae</taxon>
        <taxon>Uroviricota</taxon>
        <taxon>Caudoviricetes</taxon>
    </lineage>
</organism>
<accession>A0A8S5NM85</accession>
<dbReference type="EMBL" id="BK015206">
    <property type="protein sequence ID" value="DAD95917.1"/>
    <property type="molecule type" value="Genomic_DNA"/>
</dbReference>
<evidence type="ECO:0000313" key="1">
    <source>
        <dbReference type="EMBL" id="DAD95917.1"/>
    </source>
</evidence>
<proteinExistence type="predicted"/>
<protein>
    <submittedName>
        <fullName evidence="1">Uncharacterized protein</fullName>
    </submittedName>
</protein>